<dbReference type="Proteomes" id="UP000294668">
    <property type="component" value="Unassembled WGS sequence"/>
</dbReference>
<proteinExistence type="predicted"/>
<reference evidence="9 11" key="2">
    <citation type="journal article" date="2019" name="Appl. Microbiol. Biotechnol.">
        <title>Uncovering carbohydrate metabolism through a genotype-phenotype association study of 56 lactic acid bacteria genomes.</title>
        <authorList>
            <person name="Buron-Moles G."/>
            <person name="Chailyan A."/>
            <person name="Dolejs I."/>
            <person name="Forster J."/>
            <person name="Miks M.H."/>
        </authorList>
    </citation>
    <scope>NUCLEOTIDE SEQUENCE [LARGE SCALE GENOMIC DNA]</scope>
    <source>
        <strain evidence="9 11">DSM 10551</strain>
    </source>
</reference>
<evidence type="ECO:0000256" key="3">
    <source>
        <dbReference type="ARBA" id="ARBA00022692"/>
    </source>
</evidence>
<evidence type="ECO:0000313" key="11">
    <source>
        <dbReference type="Proteomes" id="UP000294668"/>
    </source>
</evidence>
<keyword evidence="4 6" id="KW-1133">Transmembrane helix</keyword>
<organism evidence="8 10">
    <name type="scientific">Lentilactobacillus parakefiri</name>
    <dbReference type="NCBI Taxonomy" id="152332"/>
    <lineage>
        <taxon>Bacteria</taxon>
        <taxon>Bacillati</taxon>
        <taxon>Bacillota</taxon>
        <taxon>Bacilli</taxon>
        <taxon>Lactobacillales</taxon>
        <taxon>Lactobacillaceae</taxon>
        <taxon>Lentilactobacillus</taxon>
    </lineage>
</organism>
<comment type="caution">
    <text evidence="8">The sequence shown here is derived from an EMBL/GenBank/DDBJ whole genome shotgun (WGS) entry which is preliminary data.</text>
</comment>
<feature type="transmembrane region" description="Helical" evidence="6">
    <location>
        <begin position="121"/>
        <end position="142"/>
    </location>
</feature>
<keyword evidence="5 6" id="KW-0472">Membrane</keyword>
<evidence type="ECO:0000259" key="7">
    <source>
        <dbReference type="Pfam" id="PF02687"/>
    </source>
</evidence>
<feature type="transmembrane region" description="Helical" evidence="6">
    <location>
        <begin position="80"/>
        <end position="100"/>
    </location>
</feature>
<dbReference type="InterPro" id="IPR003838">
    <property type="entry name" value="ABC3_permease_C"/>
</dbReference>
<dbReference type="PANTHER" id="PTHR30287:SF1">
    <property type="entry name" value="INNER MEMBRANE PROTEIN"/>
    <property type="match status" value="1"/>
</dbReference>
<protein>
    <submittedName>
        <fullName evidence="8">Antimicrobial peptide ABC transporter permease protein</fullName>
    </submittedName>
</protein>
<evidence type="ECO:0000313" key="10">
    <source>
        <dbReference type="Proteomes" id="UP000214739"/>
    </source>
</evidence>
<keyword evidence="2" id="KW-1003">Cell membrane</keyword>
<dbReference type="AlphaFoldDB" id="A0A224V360"/>
<evidence type="ECO:0000256" key="5">
    <source>
        <dbReference type="ARBA" id="ARBA00023136"/>
    </source>
</evidence>
<evidence type="ECO:0000256" key="2">
    <source>
        <dbReference type="ARBA" id="ARBA00022475"/>
    </source>
</evidence>
<dbReference type="Pfam" id="PF02687">
    <property type="entry name" value="FtsX"/>
    <property type="match status" value="1"/>
</dbReference>
<feature type="transmembrane region" description="Helical" evidence="6">
    <location>
        <begin position="245"/>
        <end position="265"/>
    </location>
</feature>
<accession>A0A224V360</accession>
<keyword evidence="3 6" id="KW-0812">Transmembrane</keyword>
<evidence type="ECO:0000256" key="4">
    <source>
        <dbReference type="ARBA" id="ARBA00022989"/>
    </source>
</evidence>
<evidence type="ECO:0000313" key="8">
    <source>
        <dbReference type="EMBL" id="GAW71328.1"/>
    </source>
</evidence>
<dbReference type="RefSeq" id="WP_225364086.1">
    <property type="nucleotide sequence ID" value="NZ_BAAAXO010000039.1"/>
</dbReference>
<dbReference type="EMBL" id="BDGB01000029">
    <property type="protein sequence ID" value="GAW71328.1"/>
    <property type="molecule type" value="Genomic_DNA"/>
</dbReference>
<name>A0A224V360_9LACO</name>
<comment type="subcellular location">
    <subcellularLocation>
        <location evidence="1">Cell membrane</location>
        <topology evidence="1">Multi-pass membrane protein</topology>
    </subcellularLocation>
</comment>
<evidence type="ECO:0000256" key="1">
    <source>
        <dbReference type="ARBA" id="ARBA00004651"/>
    </source>
</evidence>
<evidence type="ECO:0000313" key="9">
    <source>
        <dbReference type="EMBL" id="TDG94890.1"/>
    </source>
</evidence>
<feature type="transmembrane region" description="Helical" evidence="6">
    <location>
        <begin position="171"/>
        <end position="196"/>
    </location>
</feature>
<dbReference type="EMBL" id="PUFL01000009">
    <property type="protein sequence ID" value="TDG94890.1"/>
    <property type="molecule type" value="Genomic_DNA"/>
</dbReference>
<sequence>MAIQEAQLKTKQRQLQQSQSKLSYATRRLSAGQSQLNTSRSKITALQDITYQIQSRNDYNAGYNQFGEDAKRIDVLSNTFPIIFFAVAIMVSLITMSRMATEKREVIGVLRALGYTRFDTMKVFLVYGIFAGVLGSTLGAFLGTSLLPRKIFSAYAANFTIPNFQTPPSPFWISISIILSLICTLIPAILATVIMLKDQPAVLMLPKPPKAGSKVFLERFPFIWHHLSFNYKVTIRNLARYKSRMIMTILGVLGCTALLITGFGIRDSLNGIVDTQYKDIIHYDIIGVYNPVSSDQAIANYKRKVDHLADMKQHASIYYETVTSRPQGTSSNQSISMMVPKSTNNFHDFVNLRNPDTKKALHLSTN</sequence>
<feature type="domain" description="ABC3 transporter permease C-terminal" evidence="7">
    <location>
        <begin position="79"/>
        <end position="200"/>
    </location>
</feature>
<reference evidence="9" key="3">
    <citation type="submission" date="2019-02" db="EMBL/GenBank/DDBJ databases">
        <authorList>
            <person name="Buron G."/>
            <person name="Chaylann A."/>
            <person name="Dolejs I."/>
            <person name="Forster J."/>
            <person name="Miks M.H."/>
        </authorList>
    </citation>
    <scope>NUCLEOTIDE SEQUENCE</scope>
    <source>
        <strain evidence="9">DSM 10551</strain>
    </source>
</reference>
<gene>
    <name evidence="9" type="ORF">C5L28_000929</name>
    <name evidence="8" type="ORF">LPKJCM_00408</name>
</gene>
<dbReference type="InterPro" id="IPR038766">
    <property type="entry name" value="Membrane_comp_ABC_pdt"/>
</dbReference>
<keyword evidence="11" id="KW-1185">Reference proteome</keyword>
<evidence type="ECO:0000256" key="6">
    <source>
        <dbReference type="SAM" id="Phobius"/>
    </source>
</evidence>
<dbReference type="PANTHER" id="PTHR30287">
    <property type="entry name" value="MEMBRANE COMPONENT OF PREDICTED ABC SUPERFAMILY METABOLITE UPTAKE TRANSPORTER"/>
    <property type="match status" value="1"/>
</dbReference>
<reference evidence="8 10" key="1">
    <citation type="journal article" date="2017" name="Biosci Microbiota Food Health">
        <title>Genomic characterization reconfirms the taxonomic status of Lactobacillus parakefiri.</title>
        <authorList>
            <person name="Tanizawa Y."/>
            <person name="Kobayashi H."/>
            <person name="Kaminuma E."/>
            <person name="Sakamoto M."/>
            <person name="Ohkuma M."/>
            <person name="Nakamura Y."/>
            <person name="Arita M."/>
            <person name="Tohno M."/>
        </authorList>
    </citation>
    <scope>NUCLEOTIDE SEQUENCE [LARGE SCALE GENOMIC DNA]</scope>
    <source>
        <strain evidence="8 10">JCM 8573</strain>
    </source>
</reference>
<dbReference type="Proteomes" id="UP000214739">
    <property type="component" value="Unassembled WGS sequence"/>
</dbReference>
<dbReference type="GO" id="GO:0005886">
    <property type="term" value="C:plasma membrane"/>
    <property type="evidence" value="ECO:0007669"/>
    <property type="project" value="UniProtKB-SubCell"/>
</dbReference>